<dbReference type="InterPro" id="IPR029063">
    <property type="entry name" value="SAM-dependent_MTases_sf"/>
</dbReference>
<dbReference type="GO" id="GO:0001510">
    <property type="term" value="P:RNA methylation"/>
    <property type="evidence" value="ECO:0007669"/>
    <property type="project" value="InterPro"/>
</dbReference>
<comment type="similarity">
    <text evidence="2">Belongs to the methyltransferase superfamily. HEN1 family.</text>
</comment>
<dbReference type="GO" id="GO:0046872">
    <property type="term" value="F:metal ion binding"/>
    <property type="evidence" value="ECO:0007669"/>
    <property type="project" value="UniProtKB-KW"/>
</dbReference>
<evidence type="ECO:0000256" key="9">
    <source>
        <dbReference type="ARBA" id="ARBA00022884"/>
    </source>
</evidence>
<dbReference type="PANTHER" id="PTHR21404:SF3">
    <property type="entry name" value="SMALL RNA 2'-O-METHYLTRANSFERASE"/>
    <property type="match status" value="1"/>
</dbReference>
<evidence type="ECO:0000256" key="10">
    <source>
        <dbReference type="ARBA" id="ARBA00023158"/>
    </source>
</evidence>
<keyword evidence="7" id="KW-0479">Metal-binding</keyword>
<accession>A0A815Y195</accession>
<reference evidence="14" key="1">
    <citation type="submission" date="2021-02" db="EMBL/GenBank/DDBJ databases">
        <authorList>
            <person name="Nowell W R."/>
        </authorList>
    </citation>
    <scope>NUCLEOTIDE SEQUENCE</scope>
</reference>
<feature type="compositionally biased region" description="Polar residues" evidence="13">
    <location>
        <begin position="381"/>
        <end position="402"/>
    </location>
</feature>
<dbReference type="AlphaFoldDB" id="A0A815Y195"/>
<evidence type="ECO:0000256" key="2">
    <source>
        <dbReference type="ARBA" id="ARBA00009026"/>
    </source>
</evidence>
<evidence type="ECO:0000256" key="12">
    <source>
        <dbReference type="ARBA" id="ARBA00048418"/>
    </source>
</evidence>
<evidence type="ECO:0000256" key="8">
    <source>
        <dbReference type="ARBA" id="ARBA00022842"/>
    </source>
</evidence>
<evidence type="ECO:0000256" key="11">
    <source>
        <dbReference type="ARBA" id="ARBA00035025"/>
    </source>
</evidence>
<evidence type="ECO:0000313" key="14">
    <source>
        <dbReference type="EMBL" id="CAF1565176.1"/>
    </source>
</evidence>
<keyword evidence="4" id="KW-0489">Methyltransferase</keyword>
<feature type="compositionally biased region" description="Basic and acidic residues" evidence="13">
    <location>
        <begin position="7"/>
        <end position="29"/>
    </location>
</feature>
<comment type="catalytic activity">
    <reaction evidence="12">
        <text>small RNA 3'-end nucleotide + S-adenosyl-L-methionine = small RNA 3'-end 2'-O-methylnucleotide + S-adenosyl-L-homocysteine + H(+)</text>
        <dbReference type="Rhea" id="RHEA:37887"/>
        <dbReference type="Rhea" id="RHEA-COMP:10415"/>
        <dbReference type="Rhea" id="RHEA-COMP:10416"/>
        <dbReference type="ChEBI" id="CHEBI:15378"/>
        <dbReference type="ChEBI" id="CHEBI:57856"/>
        <dbReference type="ChEBI" id="CHEBI:59789"/>
        <dbReference type="ChEBI" id="CHEBI:74896"/>
        <dbReference type="ChEBI" id="CHEBI:74898"/>
        <dbReference type="EC" id="2.1.1.386"/>
    </reaction>
</comment>
<evidence type="ECO:0000256" key="1">
    <source>
        <dbReference type="ARBA" id="ARBA00001946"/>
    </source>
</evidence>
<dbReference type="GO" id="GO:0034587">
    <property type="term" value="P:piRNA processing"/>
    <property type="evidence" value="ECO:0007669"/>
    <property type="project" value="TreeGrafter"/>
</dbReference>
<dbReference type="PANTHER" id="PTHR21404">
    <property type="entry name" value="HEN1"/>
    <property type="match status" value="1"/>
</dbReference>
<dbReference type="GO" id="GO:0090486">
    <property type="term" value="F:small RNA 2'-O-methyltransferase activity"/>
    <property type="evidence" value="ECO:0007669"/>
    <property type="project" value="UniProtKB-EC"/>
</dbReference>
<dbReference type="Pfam" id="PF13489">
    <property type="entry name" value="Methyltransf_23"/>
    <property type="match status" value="1"/>
</dbReference>
<dbReference type="EMBL" id="CAJNOR010005506">
    <property type="protein sequence ID" value="CAF1565176.1"/>
    <property type="molecule type" value="Genomic_DNA"/>
</dbReference>
<feature type="compositionally biased region" description="Basic and acidic residues" evidence="13">
    <location>
        <begin position="368"/>
        <end position="380"/>
    </location>
</feature>
<keyword evidence="8" id="KW-0460">Magnesium</keyword>
<dbReference type="GO" id="GO:0030422">
    <property type="term" value="P:siRNA processing"/>
    <property type="evidence" value="ECO:0007669"/>
    <property type="project" value="TreeGrafter"/>
</dbReference>
<keyword evidence="6" id="KW-0949">S-adenosyl-L-methionine</keyword>
<evidence type="ECO:0000256" key="13">
    <source>
        <dbReference type="SAM" id="MobiDB-lite"/>
    </source>
</evidence>
<keyword evidence="9" id="KW-0694">RNA-binding</keyword>
<evidence type="ECO:0000256" key="6">
    <source>
        <dbReference type="ARBA" id="ARBA00022691"/>
    </source>
</evidence>
<dbReference type="EC" id="2.1.1.386" evidence="11"/>
<dbReference type="InterPro" id="IPR026610">
    <property type="entry name" value="Hen1"/>
</dbReference>
<proteinExistence type="inferred from homology"/>
<dbReference type="GO" id="GO:0005737">
    <property type="term" value="C:cytoplasm"/>
    <property type="evidence" value="ECO:0007669"/>
    <property type="project" value="TreeGrafter"/>
</dbReference>
<dbReference type="GO" id="GO:0005634">
    <property type="term" value="C:nucleus"/>
    <property type="evidence" value="ECO:0007669"/>
    <property type="project" value="TreeGrafter"/>
</dbReference>
<keyword evidence="5" id="KW-0808">Transferase</keyword>
<dbReference type="Proteomes" id="UP000663828">
    <property type="component" value="Unassembled WGS sequence"/>
</dbReference>
<dbReference type="Gene3D" id="3.40.50.150">
    <property type="entry name" value="Vaccinia Virus protein VP39"/>
    <property type="match status" value="1"/>
</dbReference>
<feature type="region of interest" description="Disordered" evidence="13">
    <location>
        <begin position="1"/>
        <end position="29"/>
    </location>
</feature>
<keyword evidence="10" id="KW-0943">RNA-mediated gene silencing</keyword>
<name>A0A815Y195_ADIRI</name>
<keyword evidence="15" id="KW-1185">Reference proteome</keyword>
<organism evidence="14 15">
    <name type="scientific">Adineta ricciae</name>
    <name type="common">Rotifer</name>
    <dbReference type="NCBI Taxonomy" id="249248"/>
    <lineage>
        <taxon>Eukaryota</taxon>
        <taxon>Metazoa</taxon>
        <taxon>Spiralia</taxon>
        <taxon>Gnathifera</taxon>
        <taxon>Rotifera</taxon>
        <taxon>Eurotatoria</taxon>
        <taxon>Bdelloidea</taxon>
        <taxon>Adinetida</taxon>
        <taxon>Adinetidae</taxon>
        <taxon>Adineta</taxon>
    </lineage>
</organism>
<evidence type="ECO:0000256" key="5">
    <source>
        <dbReference type="ARBA" id="ARBA00022679"/>
    </source>
</evidence>
<feature type="region of interest" description="Disordered" evidence="13">
    <location>
        <begin position="368"/>
        <end position="402"/>
    </location>
</feature>
<protein>
    <recommendedName>
        <fullName evidence="3">Small RNA 2'-O-methyltransferase</fullName>
        <ecNumber evidence="11">2.1.1.386</ecNumber>
    </recommendedName>
</protein>
<evidence type="ECO:0000256" key="4">
    <source>
        <dbReference type="ARBA" id="ARBA00022603"/>
    </source>
</evidence>
<gene>
    <name evidence="14" type="ORF">XAT740_LOCUS43969</name>
</gene>
<dbReference type="SUPFAM" id="SSF53335">
    <property type="entry name" value="S-adenosyl-L-methionine-dependent methyltransferases"/>
    <property type="match status" value="1"/>
</dbReference>
<evidence type="ECO:0000256" key="3">
    <source>
        <dbReference type="ARBA" id="ARBA00021330"/>
    </source>
</evidence>
<evidence type="ECO:0000256" key="7">
    <source>
        <dbReference type="ARBA" id="ARBA00022723"/>
    </source>
</evidence>
<comment type="cofactor">
    <cofactor evidence="1">
        <name>Mg(2+)</name>
        <dbReference type="ChEBI" id="CHEBI:18420"/>
    </cofactor>
</comment>
<evidence type="ECO:0000313" key="15">
    <source>
        <dbReference type="Proteomes" id="UP000663828"/>
    </source>
</evidence>
<comment type="caution">
    <text evidence="14">The sequence shown here is derived from an EMBL/GenBank/DDBJ whole genome shotgun (WGS) entry which is preliminary data.</text>
</comment>
<dbReference type="GO" id="GO:0003723">
    <property type="term" value="F:RNA binding"/>
    <property type="evidence" value="ECO:0007669"/>
    <property type="project" value="UniProtKB-KW"/>
</dbReference>
<sequence>MATVETKSTESSHHPEKQLSTHHIPDHEGEVHFTPPLYRQRYQFALDIIQNDPSLYSLLDIGCGTCQLLTIGKYRNPHIQLVAALDIVRSQLDEACFRLKPLPVEYISFRRETPLHMYILHGDATKVCNCFYNFDVVTLIEVIEHLYINDLENLITHVFGYIRPRLVIVSTPNADFNVLFSTMPCGQFRHMDHKFEFTRQQFCLWAQQTAANYNYLVEFSGVGEAPPSERHRDVGACTQIAIFYQQEMNPQSSLTSNELFQRLSYCKQHEVVGLIDYPYGIKKTTEIHEQIRYILEMYRLVAQDKARHGDDNHDTFPLTVNCQTLLNHPRLVDSKLTLEELKQIIGSIGYKLLDHNRIILAEDLQTHPHDDDDHEHEHCSTNHSNDFVKNTCHNSQNEESWD</sequence>